<keyword evidence="2" id="KW-1185">Reference proteome</keyword>
<dbReference type="EMBL" id="PQGA01000008">
    <property type="protein sequence ID" value="POR50628.1"/>
    <property type="molecule type" value="Genomic_DNA"/>
</dbReference>
<name>A0A2S4M7B4_9BURK</name>
<proteinExistence type="predicted"/>
<dbReference type="AlphaFoldDB" id="A0A2S4M7B4"/>
<sequence length="49" mass="5453">MVLVTTGMSVRIEIPPLSNAVQMRRLIVEMIEQGQTHEMPDSLRTGCPS</sequence>
<protein>
    <submittedName>
        <fullName evidence="1">Uncharacterized protein</fullName>
    </submittedName>
</protein>
<evidence type="ECO:0000313" key="2">
    <source>
        <dbReference type="Proteomes" id="UP000237381"/>
    </source>
</evidence>
<comment type="caution">
    <text evidence="1">The sequence shown here is derived from an EMBL/GenBank/DDBJ whole genome shotgun (WGS) entry which is preliminary data.</text>
</comment>
<accession>A0A2S4M7B4</accession>
<evidence type="ECO:0000313" key="1">
    <source>
        <dbReference type="EMBL" id="POR50628.1"/>
    </source>
</evidence>
<gene>
    <name evidence="1" type="ORF">B0G62_108120</name>
</gene>
<organism evidence="1 2">
    <name type="scientific">Paraburkholderia eburnea</name>
    <dbReference type="NCBI Taxonomy" id="1189126"/>
    <lineage>
        <taxon>Bacteria</taxon>
        <taxon>Pseudomonadati</taxon>
        <taxon>Pseudomonadota</taxon>
        <taxon>Betaproteobacteria</taxon>
        <taxon>Burkholderiales</taxon>
        <taxon>Burkholderiaceae</taxon>
        <taxon>Paraburkholderia</taxon>
    </lineage>
</organism>
<reference evidence="1 2" key="1">
    <citation type="submission" date="2018-01" db="EMBL/GenBank/DDBJ databases">
        <title>Genomic Encyclopedia of Type Strains, Phase III (KMG-III): the genomes of soil and plant-associated and newly described type strains.</title>
        <authorList>
            <person name="Whitman W."/>
        </authorList>
    </citation>
    <scope>NUCLEOTIDE SEQUENCE [LARGE SCALE GENOMIC DNA]</scope>
    <source>
        <strain evidence="1 2">JCM 18070</strain>
    </source>
</reference>
<dbReference type="Proteomes" id="UP000237381">
    <property type="component" value="Unassembled WGS sequence"/>
</dbReference>